<protein>
    <recommendedName>
        <fullName evidence="1">pyridoxal kinase</fullName>
        <ecNumber evidence="1">2.7.1.35</ecNumber>
    </recommendedName>
</protein>
<dbReference type="EMBL" id="MAJZ01000392">
    <property type="protein sequence ID" value="OCH77182.1"/>
    <property type="molecule type" value="Genomic_DNA"/>
</dbReference>
<dbReference type="InterPro" id="IPR029056">
    <property type="entry name" value="Ribokinase-like"/>
</dbReference>
<evidence type="ECO:0000256" key="3">
    <source>
        <dbReference type="ARBA" id="ARBA00022741"/>
    </source>
</evidence>
<gene>
    <name evidence="6" type="ORF">A6E14_08155</name>
</gene>
<dbReference type="AlphaFoldDB" id="A0A1B9R052"/>
<evidence type="ECO:0000313" key="6">
    <source>
        <dbReference type="EMBL" id="OCH77182.1"/>
    </source>
</evidence>
<keyword evidence="3" id="KW-0547">Nucleotide-binding</keyword>
<evidence type="ECO:0000256" key="1">
    <source>
        <dbReference type="ARBA" id="ARBA00012104"/>
    </source>
</evidence>
<dbReference type="PANTHER" id="PTHR10534">
    <property type="entry name" value="PYRIDOXAL KINASE"/>
    <property type="match status" value="1"/>
</dbReference>
<keyword evidence="7" id="KW-1185">Reference proteome</keyword>
<organism evidence="6 7">
    <name type="scientific">Vibrio genomosp. F10</name>
    <dbReference type="NCBI Taxonomy" id="723171"/>
    <lineage>
        <taxon>Bacteria</taxon>
        <taxon>Pseudomonadati</taxon>
        <taxon>Pseudomonadota</taxon>
        <taxon>Gammaproteobacteria</taxon>
        <taxon>Vibrionales</taxon>
        <taxon>Vibrionaceae</taxon>
        <taxon>Vibrio</taxon>
    </lineage>
</organism>
<reference evidence="7" key="1">
    <citation type="submission" date="2016-06" db="EMBL/GenBank/DDBJ databases">
        <authorList>
            <person name="Hehemann J.-H."/>
            <person name="Arevalo P."/>
            <person name="Datta M.S."/>
            <person name="Polz M.F."/>
        </authorList>
    </citation>
    <scope>NUCLEOTIDE SEQUENCE [LARGE SCALE GENOMIC DNA]</scope>
    <source>
        <strain evidence="7">9CSC122</strain>
    </source>
</reference>
<comment type="caution">
    <text evidence="6">The sequence shown here is derived from an EMBL/GenBank/DDBJ whole genome shotgun (WGS) entry which is preliminary data.</text>
</comment>
<dbReference type="SUPFAM" id="SSF53613">
    <property type="entry name" value="Ribokinase-like"/>
    <property type="match status" value="1"/>
</dbReference>
<evidence type="ECO:0000313" key="7">
    <source>
        <dbReference type="Proteomes" id="UP000093173"/>
    </source>
</evidence>
<keyword evidence="2" id="KW-0808">Transferase</keyword>
<evidence type="ECO:0000256" key="4">
    <source>
        <dbReference type="ARBA" id="ARBA00022777"/>
    </source>
</evidence>
<dbReference type="RefSeq" id="WP_017035948.1">
    <property type="nucleotide sequence ID" value="NZ_JBNGCH010000392.1"/>
</dbReference>
<evidence type="ECO:0000256" key="2">
    <source>
        <dbReference type="ARBA" id="ARBA00022679"/>
    </source>
</evidence>
<sequence length="286" mass="31320">MKGIMSIQSHFVFSHSGNNSAVFSMQRMGAEVWPLHIGQYAHHTHCVPEMVGHHYGASDITELVAGLDNIGQLDRCAAVVSGNICTVEQSNAIANVVSLVKQKNSQALYVSHPMIDFDNNDQPIIKTSVTIARDLCSIADALVIGRDELTCLANMDIGTLEEAITACQKVMDKGPKFVLLKNFPGFEDLNSTMMLSTPKACYLAHRPYVHFDQPVVGIDEIITGLFTAGLVKGMSPFLAFEHANNAAYGVLKITEELGGWELDIIRAQNEFIEPSYHFHPMKVASS</sequence>
<keyword evidence="4 6" id="KW-0418">Kinase</keyword>
<dbReference type="GO" id="GO:0008478">
    <property type="term" value="F:pyridoxal kinase activity"/>
    <property type="evidence" value="ECO:0007669"/>
    <property type="project" value="UniProtKB-EC"/>
</dbReference>
<name>A0A1B9R052_9VIBR</name>
<accession>A0A1B9R052</accession>
<keyword evidence="5" id="KW-0067">ATP-binding</keyword>
<dbReference type="Gene3D" id="3.40.1190.20">
    <property type="match status" value="1"/>
</dbReference>
<dbReference type="EC" id="2.7.1.35" evidence="1"/>
<dbReference type="PANTHER" id="PTHR10534:SF2">
    <property type="entry name" value="PYRIDOXAL KINASE"/>
    <property type="match status" value="1"/>
</dbReference>
<dbReference type="InterPro" id="IPR004625">
    <property type="entry name" value="PyrdxlKinase"/>
</dbReference>
<dbReference type="GO" id="GO:0009443">
    <property type="term" value="P:pyridoxal 5'-phosphate salvage"/>
    <property type="evidence" value="ECO:0007669"/>
    <property type="project" value="InterPro"/>
</dbReference>
<dbReference type="Proteomes" id="UP000093173">
    <property type="component" value="Unassembled WGS sequence"/>
</dbReference>
<dbReference type="GO" id="GO:0005524">
    <property type="term" value="F:ATP binding"/>
    <property type="evidence" value="ECO:0007669"/>
    <property type="project" value="UniProtKB-KW"/>
</dbReference>
<evidence type="ECO:0000256" key="5">
    <source>
        <dbReference type="ARBA" id="ARBA00022840"/>
    </source>
</evidence>
<dbReference type="NCBIfam" id="TIGR00687">
    <property type="entry name" value="pyridox_kin"/>
    <property type="match status" value="1"/>
</dbReference>
<dbReference type="GO" id="GO:0005829">
    <property type="term" value="C:cytosol"/>
    <property type="evidence" value="ECO:0007669"/>
    <property type="project" value="TreeGrafter"/>
</dbReference>
<proteinExistence type="predicted"/>